<reference evidence="2 3" key="1">
    <citation type="submission" date="2023-05" db="EMBL/GenBank/DDBJ databases">
        <title>B98-5 Cell Line De Novo Hybrid Assembly: An Optical Mapping Approach.</title>
        <authorList>
            <person name="Kananen K."/>
            <person name="Auerbach J.A."/>
            <person name="Kautto E."/>
            <person name="Blachly J.S."/>
        </authorList>
    </citation>
    <scope>NUCLEOTIDE SEQUENCE [LARGE SCALE GENOMIC DNA]</scope>
    <source>
        <strain evidence="2">B95-8</strain>
        <tissue evidence="2">Cell line</tissue>
    </source>
</reference>
<comment type="caution">
    <text evidence="2">The sequence shown here is derived from an EMBL/GenBank/DDBJ whole genome shotgun (WGS) entry which is preliminary data.</text>
</comment>
<feature type="non-terminal residue" evidence="2">
    <location>
        <position position="1"/>
    </location>
</feature>
<proteinExistence type="predicted"/>
<sequence>AHGMATQPSAVNLSVNPRDPPVIAQPKIQTPNTIARESPGSPAEQVPSVEL</sequence>
<evidence type="ECO:0000313" key="2">
    <source>
        <dbReference type="EMBL" id="KAK2103257.1"/>
    </source>
</evidence>
<protein>
    <submittedName>
        <fullName evidence="2">Uncharacterized protein</fullName>
    </submittedName>
</protein>
<dbReference type="EMBL" id="JASSZA010000008">
    <property type="protein sequence ID" value="KAK2103257.1"/>
    <property type="molecule type" value="Genomic_DNA"/>
</dbReference>
<evidence type="ECO:0000313" key="3">
    <source>
        <dbReference type="Proteomes" id="UP001266305"/>
    </source>
</evidence>
<organism evidence="2 3">
    <name type="scientific">Saguinus oedipus</name>
    <name type="common">Cotton-top tamarin</name>
    <name type="synonym">Oedipomidas oedipus</name>
    <dbReference type="NCBI Taxonomy" id="9490"/>
    <lineage>
        <taxon>Eukaryota</taxon>
        <taxon>Metazoa</taxon>
        <taxon>Chordata</taxon>
        <taxon>Craniata</taxon>
        <taxon>Vertebrata</taxon>
        <taxon>Euteleostomi</taxon>
        <taxon>Mammalia</taxon>
        <taxon>Eutheria</taxon>
        <taxon>Euarchontoglires</taxon>
        <taxon>Primates</taxon>
        <taxon>Haplorrhini</taxon>
        <taxon>Platyrrhini</taxon>
        <taxon>Cebidae</taxon>
        <taxon>Callitrichinae</taxon>
        <taxon>Saguinus</taxon>
    </lineage>
</organism>
<dbReference type="Proteomes" id="UP001266305">
    <property type="component" value="Unassembled WGS sequence"/>
</dbReference>
<keyword evidence="3" id="KW-1185">Reference proteome</keyword>
<feature type="compositionally biased region" description="Polar residues" evidence="1">
    <location>
        <begin position="1"/>
        <end position="15"/>
    </location>
</feature>
<evidence type="ECO:0000256" key="1">
    <source>
        <dbReference type="SAM" id="MobiDB-lite"/>
    </source>
</evidence>
<gene>
    <name evidence="2" type="ORF">P7K49_017113</name>
</gene>
<feature type="region of interest" description="Disordered" evidence="1">
    <location>
        <begin position="1"/>
        <end position="51"/>
    </location>
</feature>
<name>A0ABQ9V215_SAGOE</name>
<accession>A0ABQ9V215</accession>